<evidence type="ECO:0000259" key="3">
    <source>
        <dbReference type="Pfam" id="PF01051"/>
    </source>
</evidence>
<reference evidence="4 5" key="1">
    <citation type="submission" date="2019-03" db="EMBL/GenBank/DDBJ databases">
        <title>Genomic Encyclopedia of Type Strains, Phase IV (KMG-IV): sequencing the most valuable type-strain genomes for metagenomic binning, comparative biology and taxonomic classification.</title>
        <authorList>
            <person name="Goeker M."/>
        </authorList>
    </citation>
    <scope>NUCLEOTIDE SEQUENCE [LARGE SCALE GENOMIC DNA]</scope>
    <source>
        <strain evidence="4 5">DSM 102940</strain>
    </source>
</reference>
<organism evidence="4 5">
    <name type="scientific">Marinisporobacter balticus</name>
    <dbReference type="NCBI Taxonomy" id="2018667"/>
    <lineage>
        <taxon>Bacteria</taxon>
        <taxon>Bacillati</taxon>
        <taxon>Bacillota</taxon>
        <taxon>Clostridia</taxon>
        <taxon>Peptostreptococcales</taxon>
        <taxon>Thermotaleaceae</taxon>
        <taxon>Marinisporobacter</taxon>
    </lineage>
</organism>
<dbReference type="GO" id="GO:0006270">
    <property type="term" value="P:DNA replication initiation"/>
    <property type="evidence" value="ECO:0007669"/>
    <property type="project" value="InterPro"/>
</dbReference>
<dbReference type="Pfam" id="PF01051">
    <property type="entry name" value="Rep3_N"/>
    <property type="match status" value="1"/>
</dbReference>
<dbReference type="InterPro" id="IPR036388">
    <property type="entry name" value="WH-like_DNA-bd_sf"/>
</dbReference>
<dbReference type="EMBL" id="SLWV01000025">
    <property type="protein sequence ID" value="TCO70679.1"/>
    <property type="molecule type" value="Genomic_DNA"/>
</dbReference>
<keyword evidence="5" id="KW-1185">Reference proteome</keyword>
<dbReference type="Gene3D" id="1.10.10.10">
    <property type="entry name" value="Winged helix-like DNA-binding domain superfamily/Winged helix DNA-binding domain"/>
    <property type="match status" value="2"/>
</dbReference>
<dbReference type="AlphaFoldDB" id="A0A4R2KJA2"/>
<accession>A0A4R2KJA2</accession>
<evidence type="ECO:0000313" key="4">
    <source>
        <dbReference type="EMBL" id="TCO70679.1"/>
    </source>
</evidence>
<dbReference type="GO" id="GO:0003887">
    <property type="term" value="F:DNA-directed DNA polymerase activity"/>
    <property type="evidence" value="ECO:0007669"/>
    <property type="project" value="InterPro"/>
</dbReference>
<dbReference type="SUPFAM" id="SSF46785">
    <property type="entry name" value="Winged helix' DNA-binding domain"/>
    <property type="match status" value="2"/>
</dbReference>
<feature type="coiled-coil region" evidence="2">
    <location>
        <begin position="279"/>
        <end position="306"/>
    </location>
</feature>
<evidence type="ECO:0000256" key="2">
    <source>
        <dbReference type="SAM" id="Coils"/>
    </source>
</evidence>
<dbReference type="RefSeq" id="WP_165916390.1">
    <property type="nucleotide sequence ID" value="NZ_SLWV01000025.1"/>
</dbReference>
<protein>
    <submittedName>
        <fullName evidence="4">Plasmid replication initiation protein</fullName>
    </submittedName>
</protein>
<dbReference type="InterPro" id="IPR000525">
    <property type="entry name" value="Initiator_Rep_WH1"/>
</dbReference>
<evidence type="ECO:0000256" key="1">
    <source>
        <dbReference type="ARBA" id="ARBA00038283"/>
    </source>
</evidence>
<comment type="similarity">
    <text evidence="1">Belongs to the initiator RepB protein family.</text>
</comment>
<proteinExistence type="inferred from homology"/>
<keyword evidence="2" id="KW-0175">Coiled coil</keyword>
<feature type="domain" description="Initiator Rep protein WH1" evidence="3">
    <location>
        <begin position="12"/>
        <end position="160"/>
    </location>
</feature>
<sequence length="361" mass="42461">MGEAIVRENYLVKKANSLIEASYKLTLNEQKLVLICASLIKKEDEDFKTYQLSVKHLADMLNMDYKIAYRELQKLTANLMSKVLKMYIPNRKKPDKLDVLQISWFSSVRYLTGEGIVEARFDPGLKPFMINLKKHFTSYQLKNIVSLRSTYSIRIYEILKQYQTIGERTIKIEKLREILGIGDKQYPRYSNFKQKVLKVAYKEISENTDVSFEFEEIKLGRKIDKIKFIIKSKKMVSPNTNNYLEEIAVDMEAYEDEKVLCSNPYIEELKKVLKENLTQDELEAILNVANNNIEKIKEKYEIAKVSKYENLVGFLISAIIKDYKVPLKNEKPKNVNKFNNFEQRSSKYSKEELEKLFRNNK</sequence>
<name>A0A4R2KJA2_9FIRM</name>
<dbReference type="Pfam" id="PF21205">
    <property type="entry name" value="Rep3_C"/>
    <property type="match status" value="1"/>
</dbReference>
<gene>
    <name evidence="4" type="ORF">EV214_12549</name>
</gene>
<dbReference type="InterPro" id="IPR036390">
    <property type="entry name" value="WH_DNA-bd_sf"/>
</dbReference>
<dbReference type="Proteomes" id="UP000294919">
    <property type="component" value="Unassembled WGS sequence"/>
</dbReference>
<evidence type="ECO:0000313" key="5">
    <source>
        <dbReference type="Proteomes" id="UP000294919"/>
    </source>
</evidence>
<comment type="caution">
    <text evidence="4">The sequence shown here is derived from an EMBL/GenBank/DDBJ whole genome shotgun (WGS) entry which is preliminary data.</text>
</comment>